<accession>A0A4R4DNS9</accession>
<dbReference type="InterPro" id="IPR025309">
    <property type="entry name" value="KTSC_dom"/>
</dbReference>
<protein>
    <submittedName>
        <fullName evidence="2">KTSC domain-containing protein</fullName>
    </submittedName>
</protein>
<evidence type="ECO:0000259" key="1">
    <source>
        <dbReference type="Pfam" id="PF13619"/>
    </source>
</evidence>
<gene>
    <name evidence="2" type="ORF">E0486_18545</name>
</gene>
<dbReference type="RefSeq" id="WP_131854555.1">
    <property type="nucleotide sequence ID" value="NZ_SKFH01000084.1"/>
</dbReference>
<evidence type="ECO:0000313" key="3">
    <source>
        <dbReference type="Proteomes" id="UP000295164"/>
    </source>
</evidence>
<proteinExistence type="predicted"/>
<organism evidence="2 3">
    <name type="scientific">Flaviaesturariibacter aridisoli</name>
    <dbReference type="NCBI Taxonomy" id="2545761"/>
    <lineage>
        <taxon>Bacteria</taxon>
        <taxon>Pseudomonadati</taxon>
        <taxon>Bacteroidota</taxon>
        <taxon>Chitinophagia</taxon>
        <taxon>Chitinophagales</taxon>
        <taxon>Chitinophagaceae</taxon>
        <taxon>Flaviaestuariibacter</taxon>
    </lineage>
</organism>
<evidence type="ECO:0000313" key="2">
    <source>
        <dbReference type="EMBL" id="TCZ63397.1"/>
    </source>
</evidence>
<dbReference type="OrthoDB" id="8450910at2"/>
<comment type="caution">
    <text evidence="2">The sequence shown here is derived from an EMBL/GenBank/DDBJ whole genome shotgun (WGS) entry which is preliminary data.</text>
</comment>
<dbReference type="Proteomes" id="UP000295164">
    <property type="component" value="Unassembled WGS sequence"/>
</dbReference>
<feature type="domain" description="KTSC" evidence="1">
    <location>
        <begin position="9"/>
        <end position="70"/>
    </location>
</feature>
<dbReference type="EMBL" id="SKFH01000084">
    <property type="protein sequence ID" value="TCZ63397.1"/>
    <property type="molecule type" value="Genomic_DNA"/>
</dbReference>
<dbReference type="AlphaFoldDB" id="A0A4R4DNS9"/>
<sequence length="83" mass="9726">MSKPVFTTKSSTIHKMDYNEAEKTLEIEFRSGNVYRYYNVPPRMFKVFQLYIECEGSAGSFFNEYIKNQFTSERIKAGSGEEE</sequence>
<reference evidence="2 3" key="1">
    <citation type="submission" date="2019-03" db="EMBL/GenBank/DDBJ databases">
        <authorList>
            <person name="Kim M.K.M."/>
        </authorList>
    </citation>
    <scope>NUCLEOTIDE SEQUENCE [LARGE SCALE GENOMIC DNA]</scope>
    <source>
        <strain evidence="2 3">17J68-15</strain>
    </source>
</reference>
<keyword evidence="3" id="KW-1185">Reference proteome</keyword>
<name>A0A4R4DNS9_9BACT</name>
<dbReference type="Pfam" id="PF13619">
    <property type="entry name" value="KTSC"/>
    <property type="match status" value="1"/>
</dbReference>